<dbReference type="SUPFAM" id="SSF49503">
    <property type="entry name" value="Cupredoxins"/>
    <property type="match status" value="1"/>
</dbReference>
<evidence type="ECO:0000256" key="2">
    <source>
        <dbReference type="ARBA" id="ARBA00005581"/>
    </source>
</evidence>
<evidence type="ECO:0000256" key="5">
    <source>
        <dbReference type="ARBA" id="ARBA00022729"/>
    </source>
</evidence>
<dbReference type="InterPro" id="IPR008972">
    <property type="entry name" value="Cupredoxin"/>
</dbReference>
<dbReference type="Pfam" id="PF05938">
    <property type="entry name" value="Self-incomp_S1"/>
    <property type="match status" value="1"/>
</dbReference>
<gene>
    <name evidence="7" type="ORF">HID58_073414</name>
</gene>
<reference evidence="7 8" key="1">
    <citation type="submission" date="2021-05" db="EMBL/GenBank/DDBJ databases">
        <title>Genome Assembly of Synthetic Allotetraploid Brassica napus Reveals Homoeologous Exchanges between Subgenomes.</title>
        <authorList>
            <person name="Davis J.T."/>
        </authorList>
    </citation>
    <scope>NUCLEOTIDE SEQUENCE [LARGE SCALE GENOMIC DNA]</scope>
    <source>
        <strain evidence="8">cv. Da-Ae</strain>
        <tissue evidence="7">Seedling</tissue>
    </source>
</reference>
<keyword evidence="4 6" id="KW-0964">Secreted</keyword>
<comment type="subcellular location">
    <subcellularLocation>
        <location evidence="1 6">Secreted</location>
    </subcellularLocation>
</comment>
<name>A0ABQ7Z7K4_BRANA</name>
<dbReference type="Proteomes" id="UP000824890">
    <property type="component" value="Unassembled WGS sequence"/>
</dbReference>
<dbReference type="PANTHER" id="PTHR31232">
    <property type="match status" value="1"/>
</dbReference>
<dbReference type="PANTHER" id="PTHR31232:SF133">
    <property type="entry name" value="S-PROTEIN HOMOLOG"/>
    <property type="match status" value="1"/>
</dbReference>
<evidence type="ECO:0000256" key="4">
    <source>
        <dbReference type="ARBA" id="ARBA00022525"/>
    </source>
</evidence>
<dbReference type="EMBL" id="JAGKQM010000016">
    <property type="protein sequence ID" value="KAH0876052.1"/>
    <property type="molecule type" value="Genomic_DNA"/>
</dbReference>
<evidence type="ECO:0000256" key="1">
    <source>
        <dbReference type="ARBA" id="ARBA00004613"/>
    </source>
</evidence>
<keyword evidence="3 6" id="KW-0713">Self-incompatibility</keyword>
<accession>A0ABQ7Z7K4</accession>
<dbReference type="InterPro" id="IPR010264">
    <property type="entry name" value="Self-incomp_S1"/>
</dbReference>
<comment type="caution">
    <text evidence="7">The sequence shown here is derived from an EMBL/GenBank/DDBJ whole genome shotgun (WGS) entry which is preliminary data.</text>
</comment>
<keyword evidence="8" id="KW-1185">Reference proteome</keyword>
<proteinExistence type="inferred from homology"/>
<protein>
    <recommendedName>
        <fullName evidence="6">S-protein homolog</fullName>
    </recommendedName>
</protein>
<evidence type="ECO:0000313" key="8">
    <source>
        <dbReference type="Proteomes" id="UP000824890"/>
    </source>
</evidence>
<sequence>MRKDLFVKTLLPLQNKTVEIINFALNKEVINVHCSSSEDDLGFKHIPYFQRYSFKFKVNRKGTTKFRCHVTWRGGGDHWFTMYGYGALDKPLMLLDCNGGNGYSLYDWDT</sequence>
<evidence type="ECO:0000256" key="3">
    <source>
        <dbReference type="ARBA" id="ARBA00022471"/>
    </source>
</evidence>
<evidence type="ECO:0000256" key="6">
    <source>
        <dbReference type="RuleBase" id="RU367044"/>
    </source>
</evidence>
<organism evidence="7 8">
    <name type="scientific">Brassica napus</name>
    <name type="common">Rape</name>
    <dbReference type="NCBI Taxonomy" id="3708"/>
    <lineage>
        <taxon>Eukaryota</taxon>
        <taxon>Viridiplantae</taxon>
        <taxon>Streptophyta</taxon>
        <taxon>Embryophyta</taxon>
        <taxon>Tracheophyta</taxon>
        <taxon>Spermatophyta</taxon>
        <taxon>Magnoliopsida</taxon>
        <taxon>eudicotyledons</taxon>
        <taxon>Gunneridae</taxon>
        <taxon>Pentapetalae</taxon>
        <taxon>rosids</taxon>
        <taxon>malvids</taxon>
        <taxon>Brassicales</taxon>
        <taxon>Brassicaceae</taxon>
        <taxon>Brassiceae</taxon>
        <taxon>Brassica</taxon>
    </lineage>
</organism>
<comment type="similarity">
    <text evidence="2 6">Belongs to the plant self-incompatibility (S1) protein family.</text>
</comment>
<keyword evidence="5" id="KW-0732">Signal</keyword>
<evidence type="ECO:0000313" key="7">
    <source>
        <dbReference type="EMBL" id="KAH0876052.1"/>
    </source>
</evidence>